<gene>
    <name evidence="2" type="ORF">GCM10012287_00530</name>
</gene>
<comment type="caution">
    <text evidence="2">The sequence shown here is derived from an EMBL/GenBank/DDBJ whole genome shotgun (WGS) entry which is preliminary data.</text>
</comment>
<feature type="transmembrane region" description="Helical" evidence="1">
    <location>
        <begin position="43"/>
        <end position="65"/>
    </location>
</feature>
<proteinExistence type="predicted"/>
<evidence type="ECO:0000256" key="1">
    <source>
        <dbReference type="SAM" id="Phobius"/>
    </source>
</evidence>
<keyword evidence="1" id="KW-1133">Transmembrane helix</keyword>
<dbReference type="RefSeq" id="WP_189034981.1">
    <property type="nucleotide sequence ID" value="NZ_BMMP01000001.1"/>
</dbReference>
<evidence type="ECO:0000313" key="2">
    <source>
        <dbReference type="EMBL" id="GGO41544.1"/>
    </source>
</evidence>
<evidence type="ECO:0000313" key="3">
    <source>
        <dbReference type="Proteomes" id="UP000631535"/>
    </source>
</evidence>
<name>A0ABQ2LPL1_9ACTN</name>
<keyword evidence="3" id="KW-1185">Reference proteome</keyword>
<accession>A0ABQ2LPL1</accession>
<organism evidence="2 3">
    <name type="scientific">Streptomyces daqingensis</name>
    <dbReference type="NCBI Taxonomy" id="1472640"/>
    <lineage>
        <taxon>Bacteria</taxon>
        <taxon>Bacillati</taxon>
        <taxon>Actinomycetota</taxon>
        <taxon>Actinomycetes</taxon>
        <taxon>Kitasatosporales</taxon>
        <taxon>Streptomycetaceae</taxon>
        <taxon>Streptomyces</taxon>
    </lineage>
</organism>
<dbReference type="Proteomes" id="UP000631535">
    <property type="component" value="Unassembled WGS sequence"/>
</dbReference>
<reference evidence="3" key="1">
    <citation type="journal article" date="2019" name="Int. J. Syst. Evol. Microbiol.">
        <title>The Global Catalogue of Microorganisms (GCM) 10K type strain sequencing project: providing services to taxonomists for standard genome sequencing and annotation.</title>
        <authorList>
            <consortium name="The Broad Institute Genomics Platform"/>
            <consortium name="The Broad Institute Genome Sequencing Center for Infectious Disease"/>
            <person name="Wu L."/>
            <person name="Ma J."/>
        </authorList>
    </citation>
    <scope>NUCLEOTIDE SEQUENCE [LARGE SCALE GENOMIC DNA]</scope>
    <source>
        <strain evidence="3">CGMCC 4.7178</strain>
    </source>
</reference>
<sequence>MNKILGFISFVLIVQGVGGVVHHFSGWFDGWGLIARVGFLEGYEIFAACALVVLGVAVGAASDTVGGKAGQGR</sequence>
<protein>
    <submittedName>
        <fullName evidence="2">Uncharacterized protein</fullName>
    </submittedName>
</protein>
<keyword evidence="1" id="KW-0472">Membrane</keyword>
<keyword evidence="1" id="KW-0812">Transmembrane</keyword>
<dbReference type="EMBL" id="BMMP01000001">
    <property type="protein sequence ID" value="GGO41544.1"/>
    <property type="molecule type" value="Genomic_DNA"/>
</dbReference>